<protein>
    <submittedName>
        <fullName evidence="1">Uncharacterized protein</fullName>
    </submittedName>
</protein>
<gene>
    <name evidence="1" type="ORF">EJF14_60045</name>
</gene>
<proteinExistence type="predicted"/>
<name>A0ACD0WQ63_CLALS</name>
<organism evidence="1 2">
    <name type="scientific">Clavispora lusitaniae</name>
    <name type="common">Candida lusitaniae</name>
    <dbReference type="NCBI Taxonomy" id="36911"/>
    <lineage>
        <taxon>Eukaryota</taxon>
        <taxon>Fungi</taxon>
        <taxon>Dikarya</taxon>
        <taxon>Ascomycota</taxon>
        <taxon>Saccharomycotina</taxon>
        <taxon>Pichiomycetes</taxon>
        <taxon>Metschnikowiaceae</taxon>
        <taxon>Clavispora</taxon>
    </lineage>
</organism>
<evidence type="ECO:0000313" key="1">
    <source>
        <dbReference type="EMBL" id="QFZ29535.1"/>
    </source>
</evidence>
<reference evidence="2" key="1">
    <citation type="journal article" date="2019" name="MBio">
        <title>Comparative genomics for the elucidation of multidrug resistance (MDR) in Candida lusitaniae.</title>
        <authorList>
            <person name="Kannan A."/>
            <person name="Asner S.A."/>
            <person name="Trachsel E."/>
            <person name="Kelly S."/>
            <person name="Parker J."/>
            <person name="Sanglard D."/>
        </authorList>
    </citation>
    <scope>NUCLEOTIDE SEQUENCE [LARGE SCALE GENOMIC DNA]</scope>
    <source>
        <strain evidence="2">P1</strain>
    </source>
</reference>
<keyword evidence="2" id="KW-1185">Reference proteome</keyword>
<dbReference type="EMBL" id="CP038489">
    <property type="protein sequence ID" value="QFZ29535.1"/>
    <property type="molecule type" value="Genomic_DNA"/>
</dbReference>
<dbReference type="Proteomes" id="UP000326582">
    <property type="component" value="Chromosome 6"/>
</dbReference>
<evidence type="ECO:0000313" key="2">
    <source>
        <dbReference type="Proteomes" id="UP000326582"/>
    </source>
</evidence>
<sequence length="327" mass="36301">MIKALALGLLSLSVPLFVLDQSNWPQRLAFVHLFSNLGILLPTIAFFVGEAGNPSLWTLLIWSTQILFALVLLVNSAFAQKPSVRRPFLPALFRMDHAWGISCAVSVQLLTQTVCSPQVTVFLCETFSTLGLRNPWAYQSVQVFLVFASSLVAVFTVRIVAHKDVLIFCMAAATVAYFALGITFSFSSTVQNSMAVSFSIAVHALLSCLFPIISSTSWIYSTSLLSPDIMVGGMSITMASRWLVDASMAFAFPFFLRNPKSLSFFVLGTICFLSTIVFSRFPNIEKDGKFMEEYEQNQFMAKEFQLGSKSRLFRQNTEGGNFGETKR</sequence>
<accession>A0ACD0WQ63</accession>